<dbReference type="OrthoDB" id="5369347at2759"/>
<organism evidence="2 3">
    <name type="scientific">Fusarium phyllophilum</name>
    <dbReference type="NCBI Taxonomy" id="47803"/>
    <lineage>
        <taxon>Eukaryota</taxon>
        <taxon>Fungi</taxon>
        <taxon>Dikarya</taxon>
        <taxon>Ascomycota</taxon>
        <taxon>Pezizomycotina</taxon>
        <taxon>Sordariomycetes</taxon>
        <taxon>Hypocreomycetidae</taxon>
        <taxon>Hypocreales</taxon>
        <taxon>Nectriaceae</taxon>
        <taxon>Fusarium</taxon>
        <taxon>Fusarium fujikuroi species complex</taxon>
    </lineage>
</organism>
<keyword evidence="3" id="KW-1185">Reference proteome</keyword>
<feature type="region of interest" description="Disordered" evidence="1">
    <location>
        <begin position="1"/>
        <end position="58"/>
    </location>
</feature>
<comment type="caution">
    <text evidence="2">The sequence shown here is derived from an EMBL/GenBank/DDBJ whole genome shotgun (WGS) entry which is preliminary data.</text>
</comment>
<evidence type="ECO:0000256" key="1">
    <source>
        <dbReference type="SAM" id="MobiDB-lite"/>
    </source>
</evidence>
<accession>A0A8H5IIK6</accession>
<name>A0A8H5IIK6_9HYPO</name>
<feature type="compositionally biased region" description="Low complexity" evidence="1">
    <location>
        <begin position="44"/>
        <end position="55"/>
    </location>
</feature>
<proteinExistence type="predicted"/>
<feature type="compositionally biased region" description="Polar residues" evidence="1">
    <location>
        <begin position="1"/>
        <end position="38"/>
    </location>
</feature>
<dbReference type="Proteomes" id="UP000582016">
    <property type="component" value="Unassembled WGS sequence"/>
</dbReference>
<evidence type="ECO:0000313" key="3">
    <source>
        <dbReference type="Proteomes" id="UP000582016"/>
    </source>
</evidence>
<feature type="compositionally biased region" description="Basic and acidic residues" evidence="1">
    <location>
        <begin position="78"/>
        <end position="87"/>
    </location>
</feature>
<feature type="region of interest" description="Disordered" evidence="1">
    <location>
        <begin position="78"/>
        <end position="99"/>
    </location>
</feature>
<reference evidence="2 3" key="1">
    <citation type="submission" date="2020-05" db="EMBL/GenBank/DDBJ databases">
        <title>Identification and distribution of gene clusters putatively required for synthesis of sphingolipid metabolism inhibitors in phylogenetically diverse species of the filamentous fungus Fusarium.</title>
        <authorList>
            <person name="Kim H.-S."/>
            <person name="Busman M."/>
            <person name="Brown D.W."/>
            <person name="Divon H."/>
            <person name="Uhlig S."/>
            <person name="Proctor R.H."/>
        </authorList>
    </citation>
    <scope>NUCLEOTIDE SEQUENCE [LARGE SCALE GENOMIC DNA]</scope>
    <source>
        <strain evidence="2 3">NRRL 13617</strain>
    </source>
</reference>
<evidence type="ECO:0000313" key="2">
    <source>
        <dbReference type="EMBL" id="KAF5537514.1"/>
    </source>
</evidence>
<dbReference type="EMBL" id="JAAOAQ010000676">
    <property type="protein sequence ID" value="KAF5537514.1"/>
    <property type="molecule type" value="Genomic_DNA"/>
</dbReference>
<sequence length="478" mass="53925">MRQPVETTNHQAEGSQTVDSATENVQTRPVNSSLTDTGEFQPDSISSGEPSIFSSQEDYDISAIDTGLDFYDKELVDAPNTEERQDQTEPGGPDVSAEMQASLPHDNTWNDLQYATHNHTPGQFEGKPKQACLHAETSRPTPPGVSFDIDSILGFVTSPATAIHGIRFYSAPHYVQNTSTDVHLTLDRLDPDPERPRLIPLRLKDVPHFIFARAEGADFITFHLFFPHLPCSRDFNRLTDEQLSRWFDDIFYRHLGQLYDGNIPKSSQTFYLKSMLRDAGGITTLTPVRSRLRRGGILYSQMYSLTKEILDAARTYPFQNPDLRLLALDPQLRNGMQSIVGKPASGKNVTDQAVREEYRISWTLFQSVLAVLRSVTPEARSTQLPGPPSYLWAVRTPIFVDYVWHNINKFTTGFKLIRAQRSGGLTTWEQTKMMDMFLRCLRVAVGGHDYSRCGGADESCRSQRAYHEYTTALVLVTH</sequence>
<protein>
    <submittedName>
        <fullName evidence="2">Uncharacterized protein</fullName>
    </submittedName>
</protein>
<dbReference type="AlphaFoldDB" id="A0A8H5IIK6"/>
<gene>
    <name evidence="2" type="ORF">FPHYL_12737</name>
</gene>